<dbReference type="InterPro" id="IPR035901">
    <property type="entry name" value="GIY-YIG_endonuc_sf"/>
</dbReference>
<dbReference type="GO" id="GO:0009007">
    <property type="term" value="F:site-specific DNA-methyltransferase (adenine-specific) activity"/>
    <property type="evidence" value="ECO:0007669"/>
    <property type="project" value="UniProtKB-EC"/>
</dbReference>
<dbReference type="AlphaFoldDB" id="X1RY58"/>
<protein>
    <recommendedName>
        <fullName evidence="1">site-specific DNA-methyltransferase (adenine-specific)</fullName>
        <ecNumber evidence="1">2.1.1.72</ecNumber>
    </recommendedName>
</protein>
<feature type="non-terminal residue" evidence="6">
    <location>
        <position position="1"/>
    </location>
</feature>
<evidence type="ECO:0000256" key="1">
    <source>
        <dbReference type="ARBA" id="ARBA00011900"/>
    </source>
</evidence>
<evidence type="ECO:0000259" key="5">
    <source>
        <dbReference type="PROSITE" id="PS50164"/>
    </source>
</evidence>
<dbReference type="Gene3D" id="3.40.50.150">
    <property type="entry name" value="Vaccinia Virus protein VP39"/>
    <property type="match status" value="1"/>
</dbReference>
<sequence>TFLAEAAKLAVEEFVSKYGDGGKETFIKEHILKNFYAFELMMAPYAVGHLKMSFLLEELGYKLQKDDRFKLYLTNTLEMEELAQTELPGMASLSEESHLAGKVKKKTPILVILGNPPYSGHSANVSEKYVMIKTKNGKEKKRNIKTWIGNLIEDYKFIDGKPLGEKNPKWLQDDYVKFIRFAQWKIDQAGEGILGIITNHSYLDNPTFRGMRQSLMNSFNEIHILNLHGNTLKKEKCPDLPAPRTGLFWVYVLKCKDESFYIGQTDNIKRRMKDHE</sequence>
<dbReference type="Pfam" id="PF01541">
    <property type="entry name" value="GIY-YIG"/>
    <property type="match status" value="1"/>
</dbReference>
<keyword evidence="2" id="KW-0489">Methyltransferase</keyword>
<dbReference type="PROSITE" id="PS50164">
    <property type="entry name" value="GIY_YIG"/>
    <property type="match status" value="1"/>
</dbReference>
<evidence type="ECO:0000256" key="2">
    <source>
        <dbReference type="ARBA" id="ARBA00022603"/>
    </source>
</evidence>
<accession>X1RY58</accession>
<evidence type="ECO:0000256" key="3">
    <source>
        <dbReference type="ARBA" id="ARBA00022679"/>
    </source>
</evidence>
<dbReference type="InterPro" id="IPR050953">
    <property type="entry name" value="N4_N6_ade-DNA_methylase"/>
</dbReference>
<dbReference type="SUPFAM" id="SSF82771">
    <property type="entry name" value="GIY-YIG endonuclease"/>
    <property type="match status" value="1"/>
</dbReference>
<dbReference type="SUPFAM" id="SSF53335">
    <property type="entry name" value="S-adenosyl-L-methionine-dependent methyltransferases"/>
    <property type="match status" value="1"/>
</dbReference>
<dbReference type="InterPro" id="IPR029063">
    <property type="entry name" value="SAM-dependent_MTases_sf"/>
</dbReference>
<feature type="domain" description="GIY-YIG" evidence="5">
    <location>
        <begin position="246"/>
        <end position="276"/>
    </location>
</feature>
<dbReference type="Gene3D" id="3.40.1440.10">
    <property type="entry name" value="GIY-YIG endonuclease"/>
    <property type="match status" value="1"/>
</dbReference>
<gene>
    <name evidence="6" type="ORF">S12H4_15061</name>
</gene>
<dbReference type="PANTHER" id="PTHR33841:SF1">
    <property type="entry name" value="DNA METHYLTRANSFERASE A"/>
    <property type="match status" value="1"/>
</dbReference>
<reference evidence="6" key="1">
    <citation type="journal article" date="2014" name="Front. Microbiol.">
        <title>High frequency of phylogenetically diverse reductive dehalogenase-homologous genes in deep subseafloor sedimentary metagenomes.</title>
        <authorList>
            <person name="Kawai M."/>
            <person name="Futagami T."/>
            <person name="Toyoda A."/>
            <person name="Takaki Y."/>
            <person name="Nishi S."/>
            <person name="Hori S."/>
            <person name="Arai W."/>
            <person name="Tsubouchi T."/>
            <person name="Morono Y."/>
            <person name="Uchiyama I."/>
            <person name="Ito T."/>
            <person name="Fujiyama A."/>
            <person name="Inagaki F."/>
            <person name="Takami H."/>
        </authorList>
    </citation>
    <scope>NUCLEOTIDE SEQUENCE</scope>
    <source>
        <strain evidence="6">Expedition CK06-06</strain>
    </source>
</reference>
<comment type="caution">
    <text evidence="6">The sequence shown here is derived from an EMBL/GenBank/DDBJ whole genome shotgun (WGS) entry which is preliminary data.</text>
</comment>
<keyword evidence="3" id="KW-0808">Transferase</keyword>
<proteinExistence type="predicted"/>
<dbReference type="EC" id="2.1.1.72" evidence="1"/>
<dbReference type="InterPro" id="IPR000305">
    <property type="entry name" value="GIY-YIG_endonuc"/>
</dbReference>
<evidence type="ECO:0000256" key="4">
    <source>
        <dbReference type="ARBA" id="ARBA00047942"/>
    </source>
</evidence>
<dbReference type="PANTHER" id="PTHR33841">
    <property type="entry name" value="DNA METHYLTRANSFERASE YEEA-RELATED"/>
    <property type="match status" value="1"/>
</dbReference>
<name>X1RY58_9ZZZZ</name>
<dbReference type="GO" id="GO:0032259">
    <property type="term" value="P:methylation"/>
    <property type="evidence" value="ECO:0007669"/>
    <property type="project" value="UniProtKB-KW"/>
</dbReference>
<dbReference type="EMBL" id="BARW01007209">
    <property type="protein sequence ID" value="GAI85712.1"/>
    <property type="molecule type" value="Genomic_DNA"/>
</dbReference>
<comment type="catalytic activity">
    <reaction evidence="4">
        <text>a 2'-deoxyadenosine in DNA + S-adenosyl-L-methionine = an N(6)-methyl-2'-deoxyadenosine in DNA + S-adenosyl-L-homocysteine + H(+)</text>
        <dbReference type="Rhea" id="RHEA:15197"/>
        <dbReference type="Rhea" id="RHEA-COMP:12418"/>
        <dbReference type="Rhea" id="RHEA-COMP:12419"/>
        <dbReference type="ChEBI" id="CHEBI:15378"/>
        <dbReference type="ChEBI" id="CHEBI:57856"/>
        <dbReference type="ChEBI" id="CHEBI:59789"/>
        <dbReference type="ChEBI" id="CHEBI:90615"/>
        <dbReference type="ChEBI" id="CHEBI:90616"/>
        <dbReference type="EC" id="2.1.1.72"/>
    </reaction>
</comment>
<evidence type="ECO:0000313" key="6">
    <source>
        <dbReference type="EMBL" id="GAI85712.1"/>
    </source>
</evidence>
<organism evidence="6">
    <name type="scientific">marine sediment metagenome</name>
    <dbReference type="NCBI Taxonomy" id="412755"/>
    <lineage>
        <taxon>unclassified sequences</taxon>
        <taxon>metagenomes</taxon>
        <taxon>ecological metagenomes</taxon>
    </lineage>
</organism>